<dbReference type="EMBL" id="JAOPGA020001843">
    <property type="protein sequence ID" value="KAL0491684.1"/>
    <property type="molecule type" value="Genomic_DNA"/>
</dbReference>
<keyword evidence="1" id="KW-0812">Transmembrane</keyword>
<keyword evidence="1" id="KW-1133">Transmembrane helix</keyword>
<evidence type="ECO:0000256" key="1">
    <source>
        <dbReference type="SAM" id="Phobius"/>
    </source>
</evidence>
<feature type="transmembrane region" description="Helical" evidence="1">
    <location>
        <begin position="154"/>
        <end position="172"/>
    </location>
</feature>
<protein>
    <recommendedName>
        <fullName evidence="2">Fatty acid desaturase domain-containing protein</fullName>
    </recommendedName>
</protein>
<evidence type="ECO:0000259" key="2">
    <source>
        <dbReference type="Pfam" id="PF00487"/>
    </source>
</evidence>
<gene>
    <name evidence="3" type="ORF">AKO1_010155</name>
</gene>
<evidence type="ECO:0000313" key="3">
    <source>
        <dbReference type="EMBL" id="KAL0491684.1"/>
    </source>
</evidence>
<dbReference type="InterPro" id="IPR005804">
    <property type="entry name" value="FA_desaturase_dom"/>
</dbReference>
<keyword evidence="1" id="KW-0472">Membrane</keyword>
<keyword evidence="4" id="KW-1185">Reference proteome</keyword>
<dbReference type="PANTHER" id="PTHR36459">
    <property type="entry name" value="ORF"/>
    <property type="match status" value="1"/>
</dbReference>
<comment type="caution">
    <text evidence="3">The sequence shown here is derived from an EMBL/GenBank/DDBJ whole genome shotgun (WGS) entry which is preliminary data.</text>
</comment>
<feature type="domain" description="Fatty acid desaturase" evidence="2">
    <location>
        <begin position="121"/>
        <end position="356"/>
    </location>
</feature>
<dbReference type="GO" id="GO:0006629">
    <property type="term" value="P:lipid metabolic process"/>
    <property type="evidence" value="ECO:0007669"/>
    <property type="project" value="InterPro"/>
</dbReference>
<dbReference type="Proteomes" id="UP001431209">
    <property type="component" value="Unassembled WGS sequence"/>
</dbReference>
<dbReference type="Pfam" id="PF00487">
    <property type="entry name" value="FA_desaturase"/>
    <property type="match status" value="1"/>
</dbReference>
<sequence length="419" mass="49544">MNTLQGQNKITWRPWPWNLFPDWASVVVSAVILAPAAPIMAVLIGSGEFIWAIILRLCSYTTIHLRVQSFILDYSQVIANKIMRDPRNMNYLPHILWLSIWGPFLFFSSLYRCMNHGFELWFFILIQFLRIGPRFRFFTYVHVLLHKEGHDHKGFFKGSFSVLNNIVTWWIGPFYGGVPNNYCTAHNKIHHRYDNQIGDVHTNLDLDRSKLLSFFKYVPRFGMYWTGFSPLHFFHSKGDYRLFFSQLLGVAYFYGIFLCFFLWSPLFAVGYILYPQVEDVVFFGGISYLWHSFYDPKDPDNQYINSVTVLNGKDNVWNEDYHVVHHTEPRTHWSDYDKHFTNNTDIYRRNKATMFSDTEEGELLFLMLQGNFRRLAELFVDLDNKMTIEEKEELIRYRLSSTINGNEVVLKKGEGKRSI</sequence>
<feature type="transmembrane region" description="Helical" evidence="1">
    <location>
        <begin position="23"/>
        <end position="46"/>
    </location>
</feature>
<accession>A0AAW2ZSJ2</accession>
<organism evidence="3 4">
    <name type="scientific">Acrasis kona</name>
    <dbReference type="NCBI Taxonomy" id="1008807"/>
    <lineage>
        <taxon>Eukaryota</taxon>
        <taxon>Discoba</taxon>
        <taxon>Heterolobosea</taxon>
        <taxon>Tetramitia</taxon>
        <taxon>Eutetramitia</taxon>
        <taxon>Acrasidae</taxon>
        <taxon>Acrasis</taxon>
    </lineage>
</organism>
<dbReference type="PANTHER" id="PTHR36459:SF1">
    <property type="entry name" value="FATTY ACID DESATURASE DOMAIN-CONTAINING PROTEIN-RELATED"/>
    <property type="match status" value="1"/>
</dbReference>
<feature type="transmembrane region" description="Helical" evidence="1">
    <location>
        <begin position="91"/>
        <end position="111"/>
    </location>
</feature>
<feature type="transmembrane region" description="Helical" evidence="1">
    <location>
        <begin position="247"/>
        <end position="274"/>
    </location>
</feature>
<feature type="transmembrane region" description="Helical" evidence="1">
    <location>
        <begin position="117"/>
        <end position="133"/>
    </location>
</feature>
<evidence type="ECO:0000313" key="4">
    <source>
        <dbReference type="Proteomes" id="UP001431209"/>
    </source>
</evidence>
<proteinExistence type="predicted"/>
<name>A0AAW2ZSJ2_9EUKA</name>
<dbReference type="AlphaFoldDB" id="A0AAW2ZSJ2"/>
<reference evidence="3 4" key="1">
    <citation type="submission" date="2024-03" db="EMBL/GenBank/DDBJ databases">
        <title>The Acrasis kona genome and developmental transcriptomes reveal deep origins of eukaryotic multicellular pathways.</title>
        <authorList>
            <person name="Sheikh S."/>
            <person name="Fu C.-J."/>
            <person name="Brown M.W."/>
            <person name="Baldauf S.L."/>
        </authorList>
    </citation>
    <scope>NUCLEOTIDE SEQUENCE [LARGE SCALE GENOMIC DNA]</scope>
    <source>
        <strain evidence="3 4">ATCC MYA-3509</strain>
    </source>
</reference>